<evidence type="ECO:0000313" key="2">
    <source>
        <dbReference type="EMBL" id="SDW17799.1"/>
    </source>
</evidence>
<feature type="signal peptide" evidence="1">
    <location>
        <begin position="1"/>
        <end position="21"/>
    </location>
</feature>
<accession>A0A1H2RGL7</accession>
<gene>
    <name evidence="2" type="ORF">SAMN04487892_0610</name>
</gene>
<evidence type="ECO:0000313" key="3">
    <source>
        <dbReference type="Proteomes" id="UP000199592"/>
    </source>
</evidence>
<reference evidence="3" key="1">
    <citation type="submission" date="2016-10" db="EMBL/GenBank/DDBJ databases">
        <authorList>
            <person name="Varghese N."/>
            <person name="Submissions S."/>
        </authorList>
    </citation>
    <scope>NUCLEOTIDE SEQUENCE [LARGE SCALE GENOMIC DNA]</scope>
    <source>
        <strain evidence="3">DSM 25030</strain>
    </source>
</reference>
<evidence type="ECO:0000256" key="1">
    <source>
        <dbReference type="SAM" id="SignalP"/>
    </source>
</evidence>
<feature type="chain" id="PRO_5011713591" evidence="1">
    <location>
        <begin position="22"/>
        <end position="216"/>
    </location>
</feature>
<dbReference type="OrthoDB" id="1523679at2"/>
<dbReference type="STRING" id="1073328.SAMN05216294_1961"/>
<sequence>MKKQGFLLLFPFLMFALTANGQTDMLIGQISGRSIVRENFDGQGALLNKQTFKVGAIMEKNGNYAIKVVAQMFDRDNEPTDTYSTLYSCKPDQASMMVMAFPFSDPGSKETEINATSTGFKGLYDLDHLGDIEMKLTFDSGLLNFFGSKSLIRIYGRTWDNGQNELDSKIEIKAYALGIRIKQLHYTVKEELNEDGLLKFQKFTEEDQSYFTMTYN</sequence>
<proteinExistence type="predicted"/>
<dbReference type="AlphaFoldDB" id="A0A1H2RGL7"/>
<protein>
    <submittedName>
        <fullName evidence="2">Uncharacterized protein</fullName>
    </submittedName>
</protein>
<name>A0A1H2RGL7_9FLAO</name>
<dbReference type="EMBL" id="FNMY01000001">
    <property type="protein sequence ID" value="SDW17799.1"/>
    <property type="molecule type" value="Genomic_DNA"/>
</dbReference>
<organism evidence="2 3">
    <name type="scientific">Flagellimonas zhangzhouensis</name>
    <dbReference type="NCBI Taxonomy" id="1073328"/>
    <lineage>
        <taxon>Bacteria</taxon>
        <taxon>Pseudomonadati</taxon>
        <taxon>Bacteroidota</taxon>
        <taxon>Flavobacteriia</taxon>
        <taxon>Flavobacteriales</taxon>
        <taxon>Flavobacteriaceae</taxon>
        <taxon>Flagellimonas</taxon>
    </lineage>
</organism>
<keyword evidence="1" id="KW-0732">Signal</keyword>
<dbReference type="Gene3D" id="2.40.360.20">
    <property type="match status" value="1"/>
</dbReference>
<keyword evidence="3" id="KW-1185">Reference proteome</keyword>
<dbReference type="Proteomes" id="UP000199592">
    <property type="component" value="Unassembled WGS sequence"/>
</dbReference>